<evidence type="ECO:0000256" key="8">
    <source>
        <dbReference type="ARBA" id="ARBA00022989"/>
    </source>
</evidence>
<feature type="binding site" evidence="12">
    <location>
        <position position="277"/>
    </location>
    <ligand>
        <name>Zn(2+)</name>
        <dbReference type="ChEBI" id="CHEBI:29105"/>
        <note>catalytic</note>
    </ligand>
</feature>
<dbReference type="CDD" id="cd07343">
    <property type="entry name" value="M48A_Zmpste24p_like"/>
    <property type="match status" value="1"/>
</dbReference>
<evidence type="ECO:0000256" key="11">
    <source>
        <dbReference type="PIRSR" id="PIRSR627057-1"/>
    </source>
</evidence>
<feature type="transmembrane region" description="Helical" evidence="14">
    <location>
        <begin position="174"/>
        <end position="194"/>
    </location>
</feature>
<dbReference type="InterPro" id="IPR001915">
    <property type="entry name" value="Peptidase_M48"/>
</dbReference>
<dbReference type="GO" id="GO:0004222">
    <property type="term" value="F:metalloendopeptidase activity"/>
    <property type="evidence" value="ECO:0007669"/>
    <property type="project" value="InterPro"/>
</dbReference>
<keyword evidence="8 14" id="KW-1133">Transmembrane helix</keyword>
<keyword evidence="5 13" id="KW-0378">Hydrolase</keyword>
<feature type="domain" description="Peptidase M48" evidence="16">
    <location>
        <begin position="209"/>
        <end position="412"/>
    </location>
</feature>
<evidence type="ECO:0000259" key="16">
    <source>
        <dbReference type="Pfam" id="PF01435"/>
    </source>
</evidence>
<evidence type="ECO:0000256" key="5">
    <source>
        <dbReference type="ARBA" id="ARBA00022801"/>
    </source>
</evidence>
<keyword evidence="15" id="KW-0732">Signal</keyword>
<dbReference type="Pfam" id="PF16491">
    <property type="entry name" value="Peptidase_M48_N"/>
    <property type="match status" value="1"/>
</dbReference>
<protein>
    <submittedName>
        <fullName evidence="18">Peptidase</fullName>
    </submittedName>
</protein>
<feature type="transmembrane region" description="Helical" evidence="14">
    <location>
        <begin position="291"/>
        <end position="309"/>
    </location>
</feature>
<evidence type="ECO:0000256" key="13">
    <source>
        <dbReference type="RuleBase" id="RU003983"/>
    </source>
</evidence>
<comment type="caution">
    <text evidence="18">The sequence shown here is derived from an EMBL/GenBank/DDBJ whole genome shotgun (WGS) entry which is preliminary data.</text>
</comment>
<keyword evidence="2 13" id="KW-0645">Protease</keyword>
<evidence type="ECO:0000256" key="14">
    <source>
        <dbReference type="SAM" id="Phobius"/>
    </source>
</evidence>
<organism evidence="18 19">
    <name type="scientific">Steroidobacter agaridevorans</name>
    <dbReference type="NCBI Taxonomy" id="2695856"/>
    <lineage>
        <taxon>Bacteria</taxon>
        <taxon>Pseudomonadati</taxon>
        <taxon>Pseudomonadota</taxon>
        <taxon>Gammaproteobacteria</taxon>
        <taxon>Steroidobacterales</taxon>
        <taxon>Steroidobacteraceae</taxon>
        <taxon>Steroidobacter</taxon>
    </lineage>
</organism>
<evidence type="ECO:0000256" key="3">
    <source>
        <dbReference type="ARBA" id="ARBA00022692"/>
    </source>
</evidence>
<dbReference type="Proteomes" id="UP000445000">
    <property type="component" value="Unassembled WGS sequence"/>
</dbReference>
<comment type="subcellular location">
    <subcellularLocation>
        <location evidence="1">Endoplasmic reticulum membrane</location>
        <topology evidence="1">Multi-pass membrane protein</topology>
    </subcellularLocation>
</comment>
<evidence type="ECO:0000256" key="1">
    <source>
        <dbReference type="ARBA" id="ARBA00004477"/>
    </source>
</evidence>
<dbReference type="AlphaFoldDB" id="A0A829YI52"/>
<evidence type="ECO:0000259" key="17">
    <source>
        <dbReference type="Pfam" id="PF16491"/>
    </source>
</evidence>
<keyword evidence="9 13" id="KW-0482">Metalloprotease</keyword>
<accession>A0A829YI52</accession>
<comment type="cofactor">
    <cofactor evidence="12 13">
        <name>Zn(2+)</name>
        <dbReference type="ChEBI" id="CHEBI:29105"/>
    </cofactor>
    <text evidence="12 13">Binds 1 zinc ion per subunit.</text>
</comment>
<dbReference type="InterPro" id="IPR032456">
    <property type="entry name" value="Peptidase_M48_N"/>
</dbReference>
<dbReference type="GO" id="GO:0071586">
    <property type="term" value="P:CAAX-box protein processing"/>
    <property type="evidence" value="ECO:0007669"/>
    <property type="project" value="InterPro"/>
</dbReference>
<dbReference type="InterPro" id="IPR027057">
    <property type="entry name" value="CAXX_Prtase_1"/>
</dbReference>
<keyword evidence="6" id="KW-0256">Endoplasmic reticulum</keyword>
<keyword evidence="10 14" id="KW-0472">Membrane</keyword>
<dbReference type="Pfam" id="PF01435">
    <property type="entry name" value="Peptidase_M48"/>
    <property type="match status" value="1"/>
</dbReference>
<keyword evidence="3 14" id="KW-0812">Transmembrane</keyword>
<feature type="transmembrane region" description="Helical" evidence="14">
    <location>
        <begin position="141"/>
        <end position="168"/>
    </location>
</feature>
<feature type="transmembrane region" description="Helical" evidence="14">
    <location>
        <begin position="99"/>
        <end position="120"/>
    </location>
</feature>
<evidence type="ECO:0000256" key="12">
    <source>
        <dbReference type="PIRSR" id="PIRSR627057-2"/>
    </source>
</evidence>
<evidence type="ECO:0000256" key="9">
    <source>
        <dbReference type="ARBA" id="ARBA00023049"/>
    </source>
</evidence>
<proteinExistence type="inferred from homology"/>
<gene>
    <name evidence="18" type="ORF">GCM10011487_45530</name>
</gene>
<dbReference type="Gene3D" id="3.30.2010.10">
    <property type="entry name" value="Metalloproteases ('zincins'), catalytic domain"/>
    <property type="match status" value="1"/>
</dbReference>
<dbReference type="RefSeq" id="WP_161814184.1">
    <property type="nucleotide sequence ID" value="NZ_BLJN01000004.1"/>
</dbReference>
<evidence type="ECO:0000256" key="7">
    <source>
        <dbReference type="ARBA" id="ARBA00022833"/>
    </source>
</evidence>
<evidence type="ECO:0000256" key="6">
    <source>
        <dbReference type="ARBA" id="ARBA00022824"/>
    </source>
</evidence>
<dbReference type="GO" id="GO:0046872">
    <property type="term" value="F:metal ion binding"/>
    <property type="evidence" value="ECO:0007669"/>
    <property type="project" value="UniProtKB-KW"/>
</dbReference>
<evidence type="ECO:0000313" key="19">
    <source>
        <dbReference type="Proteomes" id="UP000445000"/>
    </source>
</evidence>
<feature type="domain" description="CAAX prenyl protease 1 N-terminal" evidence="17">
    <location>
        <begin position="26"/>
        <end position="204"/>
    </location>
</feature>
<comment type="similarity">
    <text evidence="13">Belongs to the peptidase M48 family.</text>
</comment>
<dbReference type="EMBL" id="BLJN01000004">
    <property type="protein sequence ID" value="GFE82553.1"/>
    <property type="molecule type" value="Genomic_DNA"/>
</dbReference>
<keyword evidence="4 12" id="KW-0479">Metal-binding</keyword>
<dbReference type="FunFam" id="3.30.2010.10:FF:000002">
    <property type="entry name" value="CAAX prenyl protease"/>
    <property type="match status" value="1"/>
</dbReference>
<evidence type="ECO:0000256" key="15">
    <source>
        <dbReference type="SAM" id="SignalP"/>
    </source>
</evidence>
<feature type="binding site" evidence="12">
    <location>
        <position position="355"/>
    </location>
    <ligand>
        <name>Zn(2+)</name>
        <dbReference type="ChEBI" id="CHEBI:29105"/>
        <note>catalytic</note>
    </ligand>
</feature>
<sequence>MHWFTGLFLLLLLASTATRSWLNQRQAAAVRRHRDRVPEAFAQQIDLQAHQKAADYTVAGASLNRWDVLLDALVALLLTLGGGIDAIDRWWQAAGLSPAWHGTAVVLSTFLIVGALGLPLSLWRTFGIEARFGFNRTTPGLYIADLCKSLGLSLLLGTPLIFVILYLMQQAGSLWWLFAWAVWVGFSVLMTWAWPAIFAPLFNKFTPVTDEALKQRTEAVLQRCGFASKGVFKMDGSRRSSHGNAYFTGIGRNKRIVFFDTLLERLQVAEVEAVLAHELGHFRLHHIRSGLILSVVMALLGFLLLDALMRWDAFYAALGVSTPSTHAALLLFMFVLPVFTYFLTPIGAWWSRKHEFEADEFAAKHADATELANALVKLHRDNASTLTPDRLHSAFYDSHPPALVRISRLQSLATQRS</sequence>
<feature type="transmembrane region" description="Helical" evidence="14">
    <location>
        <begin position="329"/>
        <end position="350"/>
    </location>
</feature>
<evidence type="ECO:0000256" key="10">
    <source>
        <dbReference type="ARBA" id="ARBA00023136"/>
    </source>
</evidence>
<keyword evidence="7 12" id="KW-0862">Zinc</keyword>
<feature type="active site" evidence="11">
    <location>
        <position position="278"/>
    </location>
</feature>
<evidence type="ECO:0000256" key="2">
    <source>
        <dbReference type="ARBA" id="ARBA00022670"/>
    </source>
</evidence>
<evidence type="ECO:0000313" key="18">
    <source>
        <dbReference type="EMBL" id="GFE82553.1"/>
    </source>
</evidence>
<feature type="chain" id="PRO_5032693900" evidence="15">
    <location>
        <begin position="20"/>
        <end position="417"/>
    </location>
</feature>
<keyword evidence="19" id="KW-1185">Reference proteome</keyword>
<reference evidence="19" key="1">
    <citation type="submission" date="2020-01" db="EMBL/GenBank/DDBJ databases">
        <title>'Steroidobacter agaridevorans' sp. nov., agar-degrading bacteria isolated from rhizosphere soils.</title>
        <authorList>
            <person name="Ikenaga M."/>
            <person name="Kataoka M."/>
            <person name="Murouchi A."/>
            <person name="Katsuragi S."/>
            <person name="Sakai M."/>
        </authorList>
    </citation>
    <scope>NUCLEOTIDE SEQUENCE [LARGE SCALE GENOMIC DNA]</scope>
    <source>
        <strain evidence="19">YU21-B</strain>
    </source>
</reference>
<dbReference type="PANTHER" id="PTHR10120">
    <property type="entry name" value="CAAX PRENYL PROTEASE 1"/>
    <property type="match status" value="1"/>
</dbReference>
<name>A0A829YI52_9GAMM</name>
<feature type="active site" description="Proton donor" evidence="11">
    <location>
        <position position="359"/>
    </location>
</feature>
<feature type="signal peptide" evidence="15">
    <location>
        <begin position="1"/>
        <end position="19"/>
    </location>
</feature>
<evidence type="ECO:0000256" key="4">
    <source>
        <dbReference type="ARBA" id="ARBA00022723"/>
    </source>
</evidence>
<feature type="binding site" evidence="12">
    <location>
        <position position="281"/>
    </location>
    <ligand>
        <name>Zn(2+)</name>
        <dbReference type="ChEBI" id="CHEBI:29105"/>
        <note>catalytic</note>
    </ligand>
</feature>